<gene>
    <name evidence="1" type="ORF">CBY09_05670</name>
</gene>
<dbReference type="Pfam" id="PF10001">
    <property type="entry name" value="DUF2242"/>
    <property type="match status" value="1"/>
</dbReference>
<evidence type="ECO:0008006" key="3">
    <source>
        <dbReference type="Google" id="ProtNLM"/>
    </source>
</evidence>
<dbReference type="OrthoDB" id="8588389at2"/>
<evidence type="ECO:0000313" key="2">
    <source>
        <dbReference type="Proteomes" id="UP000215441"/>
    </source>
</evidence>
<proteinExistence type="predicted"/>
<dbReference type="EMBL" id="NOIG01000004">
    <property type="protein sequence ID" value="OYD51313.1"/>
    <property type="molecule type" value="Genomic_DNA"/>
</dbReference>
<evidence type="ECO:0000313" key="1">
    <source>
        <dbReference type="EMBL" id="OYD51313.1"/>
    </source>
</evidence>
<sequence>MTPKPQTHCPLPPAATAASAPARAPLRALALAVAGGASALLLAGCVGTTVKTFEVQENFGSVATYSRLFDATPQQTCEASRRALLSQGYVISTQQAELIEGKKSFQPEAESHLQMVVRVVCVPEANDGKVSLGFVTALQDTYALRKTNNSASVGVGAIGSVSLPFSSSSESLVKVGSETISKDTFYESFFDLVKRYLIIDQAQTSGG</sequence>
<accession>A0A235ER98</accession>
<dbReference type="RefSeq" id="WP_094287286.1">
    <property type="nucleotide sequence ID" value="NZ_JAMXHW010000034.1"/>
</dbReference>
<name>A0A235ER98_9BURK</name>
<protein>
    <recommendedName>
        <fullName evidence="3">DUF2242 domain-containing protein</fullName>
    </recommendedName>
</protein>
<keyword evidence="2" id="KW-1185">Reference proteome</keyword>
<dbReference type="InterPro" id="IPR018718">
    <property type="entry name" value="DUF2242"/>
</dbReference>
<comment type="caution">
    <text evidence="1">The sequence shown here is derived from an EMBL/GenBank/DDBJ whole genome shotgun (WGS) entry which is preliminary data.</text>
</comment>
<organism evidence="1 2">
    <name type="scientific">Acidovorax kalamii</name>
    <dbReference type="NCBI Taxonomy" id="2004485"/>
    <lineage>
        <taxon>Bacteria</taxon>
        <taxon>Pseudomonadati</taxon>
        <taxon>Pseudomonadota</taxon>
        <taxon>Betaproteobacteria</taxon>
        <taxon>Burkholderiales</taxon>
        <taxon>Comamonadaceae</taxon>
        <taxon>Acidovorax</taxon>
    </lineage>
</organism>
<dbReference type="AlphaFoldDB" id="A0A235ER98"/>
<dbReference type="Proteomes" id="UP000215441">
    <property type="component" value="Unassembled WGS sequence"/>
</dbReference>
<reference evidence="1 2" key="1">
    <citation type="submission" date="2017-07" db="EMBL/GenBank/DDBJ databases">
        <title>Acidovorax KNDSW TSA 6 genome sequence and assembly.</title>
        <authorList>
            <person name="Mayilraj S."/>
        </authorList>
    </citation>
    <scope>NUCLEOTIDE SEQUENCE [LARGE SCALE GENOMIC DNA]</scope>
    <source>
        <strain evidence="1 2">KNDSW-TSA6</strain>
    </source>
</reference>